<organism evidence="1 2">
    <name type="scientific">Nitzschia inconspicua</name>
    <dbReference type="NCBI Taxonomy" id="303405"/>
    <lineage>
        <taxon>Eukaryota</taxon>
        <taxon>Sar</taxon>
        <taxon>Stramenopiles</taxon>
        <taxon>Ochrophyta</taxon>
        <taxon>Bacillariophyta</taxon>
        <taxon>Bacillariophyceae</taxon>
        <taxon>Bacillariophycidae</taxon>
        <taxon>Bacillariales</taxon>
        <taxon>Bacillariaceae</taxon>
        <taxon>Nitzschia</taxon>
    </lineage>
</organism>
<gene>
    <name evidence="1" type="ORF">IV203_009464</name>
</gene>
<sequence>MIVFSTRNGNTLISDTDQTQISYTTCSPVPMALCFPVSLCNDNDDGFDDDVCCVDRFDITGCKILLGCHMIGGGGDGCPMSDQLTTSILEFKVDPFQICIPYIQDDASTIHNTVLEGWHSLQENLVMSIPTASSNPKWDERVT</sequence>
<proteinExistence type="predicted"/>
<comment type="caution">
    <text evidence="1">The sequence shown here is derived from an EMBL/GenBank/DDBJ whole genome shotgun (WGS) entry which is preliminary data.</text>
</comment>
<dbReference type="AlphaFoldDB" id="A0A9K3KUA5"/>
<keyword evidence="2" id="KW-1185">Reference proteome</keyword>
<reference evidence="1" key="1">
    <citation type="journal article" date="2021" name="Sci. Rep.">
        <title>Diploid genomic architecture of Nitzschia inconspicua, an elite biomass production diatom.</title>
        <authorList>
            <person name="Oliver A."/>
            <person name="Podell S."/>
            <person name="Pinowska A."/>
            <person name="Traller J.C."/>
            <person name="Smith S.R."/>
            <person name="McClure R."/>
            <person name="Beliaev A."/>
            <person name="Bohutskyi P."/>
            <person name="Hill E.A."/>
            <person name="Rabines A."/>
            <person name="Zheng H."/>
            <person name="Allen L.Z."/>
            <person name="Kuo A."/>
            <person name="Grigoriev I.V."/>
            <person name="Allen A.E."/>
            <person name="Hazlebeck D."/>
            <person name="Allen E.E."/>
        </authorList>
    </citation>
    <scope>NUCLEOTIDE SEQUENCE</scope>
    <source>
        <strain evidence="1">Hildebrandi</strain>
    </source>
</reference>
<dbReference type="Proteomes" id="UP000693970">
    <property type="component" value="Unassembled WGS sequence"/>
</dbReference>
<name>A0A9K3KUA5_9STRA</name>
<dbReference type="EMBL" id="JAGRRH010000018">
    <property type="protein sequence ID" value="KAG7350104.1"/>
    <property type="molecule type" value="Genomic_DNA"/>
</dbReference>
<reference evidence="1" key="2">
    <citation type="submission" date="2021-04" db="EMBL/GenBank/DDBJ databases">
        <authorList>
            <person name="Podell S."/>
        </authorList>
    </citation>
    <scope>NUCLEOTIDE SEQUENCE</scope>
    <source>
        <strain evidence="1">Hildebrandi</strain>
    </source>
</reference>
<evidence type="ECO:0000313" key="1">
    <source>
        <dbReference type="EMBL" id="KAG7350104.1"/>
    </source>
</evidence>
<evidence type="ECO:0000313" key="2">
    <source>
        <dbReference type="Proteomes" id="UP000693970"/>
    </source>
</evidence>
<protein>
    <submittedName>
        <fullName evidence="1">Uncharacterized protein</fullName>
    </submittedName>
</protein>
<accession>A0A9K3KUA5</accession>